<dbReference type="EMBL" id="JAMZMK010009888">
    <property type="protein sequence ID" value="KAI7733905.1"/>
    <property type="molecule type" value="Genomic_DNA"/>
</dbReference>
<keyword evidence="2" id="KW-1185">Reference proteome</keyword>
<dbReference type="AlphaFoldDB" id="A0AAD5C2P6"/>
<comment type="caution">
    <text evidence="1">The sequence shown here is derived from an EMBL/GenBank/DDBJ whole genome shotgun (WGS) entry which is preliminary data.</text>
</comment>
<evidence type="ECO:0000313" key="1">
    <source>
        <dbReference type="EMBL" id="KAI7733905.1"/>
    </source>
</evidence>
<evidence type="ECO:0000313" key="2">
    <source>
        <dbReference type="Proteomes" id="UP001206925"/>
    </source>
</evidence>
<name>A0AAD5C2P6_AMBAR</name>
<feature type="non-terminal residue" evidence="1">
    <location>
        <position position="1"/>
    </location>
</feature>
<accession>A0AAD5C2P6</accession>
<dbReference type="Proteomes" id="UP001206925">
    <property type="component" value="Unassembled WGS sequence"/>
</dbReference>
<proteinExistence type="predicted"/>
<reference evidence="1" key="1">
    <citation type="submission" date="2022-06" db="EMBL/GenBank/DDBJ databases">
        <title>Uncovering the hologenomic basis of an extraordinary plant invasion.</title>
        <authorList>
            <person name="Bieker V.C."/>
            <person name="Martin M.D."/>
            <person name="Gilbert T."/>
            <person name="Hodgins K."/>
            <person name="Battlay P."/>
            <person name="Petersen B."/>
            <person name="Wilson J."/>
        </authorList>
    </citation>
    <scope>NUCLEOTIDE SEQUENCE</scope>
    <source>
        <strain evidence="1">AA19_3_7</strain>
        <tissue evidence="1">Leaf</tissue>
    </source>
</reference>
<sequence length="62" mass="6629">PAILSVAPLFTGDGTTTPQPDLFFAGGQRSTLHPALRHSCTLLKASCLCKGMSCGKPLLWEW</sequence>
<gene>
    <name evidence="1" type="ORF">M8C21_031932</name>
</gene>
<organism evidence="1 2">
    <name type="scientific">Ambrosia artemisiifolia</name>
    <name type="common">Common ragweed</name>
    <dbReference type="NCBI Taxonomy" id="4212"/>
    <lineage>
        <taxon>Eukaryota</taxon>
        <taxon>Viridiplantae</taxon>
        <taxon>Streptophyta</taxon>
        <taxon>Embryophyta</taxon>
        <taxon>Tracheophyta</taxon>
        <taxon>Spermatophyta</taxon>
        <taxon>Magnoliopsida</taxon>
        <taxon>eudicotyledons</taxon>
        <taxon>Gunneridae</taxon>
        <taxon>Pentapetalae</taxon>
        <taxon>asterids</taxon>
        <taxon>campanulids</taxon>
        <taxon>Asterales</taxon>
        <taxon>Asteraceae</taxon>
        <taxon>Asteroideae</taxon>
        <taxon>Heliantheae alliance</taxon>
        <taxon>Heliantheae</taxon>
        <taxon>Ambrosia</taxon>
    </lineage>
</organism>
<protein>
    <submittedName>
        <fullName evidence="1">Uncharacterized protein</fullName>
    </submittedName>
</protein>